<dbReference type="FunFam" id="3.30.70.330:FF:000015">
    <property type="entry name" value="CUGBP Elav-like family member 1 isoform 2"/>
    <property type="match status" value="1"/>
</dbReference>
<reference evidence="7" key="4">
    <citation type="submission" date="2025-09" db="UniProtKB">
        <authorList>
            <consortium name="Ensembl"/>
        </authorList>
    </citation>
    <scope>IDENTIFICATION</scope>
</reference>
<proteinExistence type="inferred from homology"/>
<feature type="domain" description="RRM" evidence="6">
    <location>
        <begin position="52"/>
        <end position="135"/>
    </location>
</feature>
<dbReference type="InterPro" id="IPR034198">
    <property type="entry name" value="CELF1/2_RRM2"/>
</dbReference>
<evidence type="ECO:0000256" key="2">
    <source>
        <dbReference type="ARBA" id="ARBA00022737"/>
    </source>
</evidence>
<reference evidence="7" key="3">
    <citation type="submission" date="2025-08" db="UniProtKB">
        <authorList>
            <consortium name="Ensembl"/>
        </authorList>
    </citation>
    <scope>IDENTIFICATION</scope>
</reference>
<evidence type="ECO:0000256" key="4">
    <source>
        <dbReference type="PROSITE-ProRule" id="PRU00176"/>
    </source>
</evidence>
<accession>A0A3P8ZL07</accession>
<evidence type="ECO:0000313" key="8">
    <source>
        <dbReference type="Proteomes" id="UP000265140"/>
    </source>
</evidence>
<dbReference type="InterPro" id="IPR000504">
    <property type="entry name" value="RRM_dom"/>
</dbReference>
<dbReference type="Pfam" id="PF00076">
    <property type="entry name" value="RRM_1"/>
    <property type="match status" value="3"/>
</dbReference>
<keyword evidence="3 4" id="KW-0694">RNA-binding</keyword>
<keyword evidence="8" id="KW-1185">Reference proteome</keyword>
<dbReference type="SUPFAM" id="SSF54928">
    <property type="entry name" value="RNA-binding domain, RBD"/>
    <property type="match status" value="2"/>
</dbReference>
<name>A0A3P8ZL07_ESOLU</name>
<dbReference type="InterPro" id="IPR012677">
    <property type="entry name" value="Nucleotide-bd_a/b_plait_sf"/>
</dbReference>
<gene>
    <name evidence="7" type="primary">CELF2</name>
</gene>
<dbReference type="Proteomes" id="UP000265140">
    <property type="component" value="Chromosome 23"/>
</dbReference>
<dbReference type="FunFam" id="3.30.70.330:FF:000013">
    <property type="entry name" value="CUGBP Elav-like family member 1 isoform 2"/>
    <property type="match status" value="1"/>
</dbReference>
<dbReference type="SMART" id="SM00360">
    <property type="entry name" value="RRM"/>
    <property type="match status" value="3"/>
</dbReference>
<dbReference type="Bgee" id="ENSELUG00000005848">
    <property type="expression patterns" value="Expressed in brain and 14 other cell types or tissues"/>
</dbReference>
<evidence type="ECO:0000256" key="5">
    <source>
        <dbReference type="SAM" id="MobiDB-lite"/>
    </source>
</evidence>
<dbReference type="AlphaFoldDB" id="A0A3P8ZL07"/>
<keyword evidence="2" id="KW-0677">Repeat</keyword>
<dbReference type="PANTHER" id="PTHR24012">
    <property type="entry name" value="RNA BINDING PROTEIN"/>
    <property type="match status" value="1"/>
</dbReference>
<sequence>MVSIISDLDPLKSWNVLRQDATDLSGPIQSNGTAGKMNGALEHSDQPDPDAIKMFVGQIPRSWSEKELKELFEPYGAVYQINILRDRSQNPPQSKGCCFVTFYTRKAALEAQNALHNIKTLTGMHHPIQMKPADSEKSNAVEDRKLFIGMVSKKCNENDIRVMFSAFGQIEECRILRGPDGLSRGCAFVTFSTRAMAQNAIKAMHQSQTMEGCSSPIVVKFADTQKDKEQRRLQQQLAQQMQQLNSATTWGSLTGLGGLTPQYLALLQQATSSSNLGAFSGIQQMAGMSALQLQNLATLAAAAAAAQNSASPSNANPLSSSAASLGALASPAGTTANSSGMNSLTSLGTLQGLAGATMGLNNINALAGSVNSMAALNGGLGGAGLTNGTTGTMDALTQAYSGIQQYAAAALPTLYSQSLLQQQGAAGSQKEGFVSYDNPVSAQAAIQAMNGFQIGMKRLKVQLKRSKNDSKPY</sequence>
<dbReference type="Ensembl" id="ENSELUT00000011860.3">
    <property type="protein sequence ID" value="ENSELUP00000029037.3"/>
    <property type="gene ID" value="ENSELUG00000005848.3"/>
</dbReference>
<dbReference type="CDD" id="cd12634">
    <property type="entry name" value="RRM2_CELF1_2"/>
    <property type="match status" value="1"/>
</dbReference>
<protein>
    <recommendedName>
        <fullName evidence="6">RRM domain-containing protein</fullName>
    </recommendedName>
</protein>
<feature type="region of interest" description="Disordered" evidence="5">
    <location>
        <begin position="25"/>
        <end position="47"/>
    </location>
</feature>
<dbReference type="CDD" id="cd12631">
    <property type="entry name" value="RRM1_CELF1_2_Bruno"/>
    <property type="match status" value="1"/>
</dbReference>
<dbReference type="GeneTree" id="ENSGT00940000155461"/>
<dbReference type="InterPro" id="IPR034196">
    <property type="entry name" value="CELF1/2_RRM1"/>
</dbReference>
<reference evidence="7" key="2">
    <citation type="submission" date="2020-02" db="EMBL/GenBank/DDBJ databases">
        <title>Esox lucius (northern pike) genome, fEsoLuc1, primary haplotype.</title>
        <authorList>
            <person name="Myers G."/>
            <person name="Karagic N."/>
            <person name="Meyer A."/>
            <person name="Pippel M."/>
            <person name="Reichard M."/>
            <person name="Winkler S."/>
            <person name="Tracey A."/>
            <person name="Sims Y."/>
            <person name="Howe K."/>
            <person name="Rhie A."/>
            <person name="Formenti G."/>
            <person name="Durbin R."/>
            <person name="Fedrigo O."/>
            <person name="Jarvis E.D."/>
        </authorList>
    </citation>
    <scope>NUCLEOTIDE SEQUENCE [LARGE SCALE GENOMIC DNA]</scope>
</reference>
<evidence type="ECO:0000313" key="7">
    <source>
        <dbReference type="Ensembl" id="ENSELUP00000029037.3"/>
    </source>
</evidence>
<dbReference type="Gene3D" id="3.30.70.330">
    <property type="match status" value="3"/>
</dbReference>
<evidence type="ECO:0000256" key="1">
    <source>
        <dbReference type="ARBA" id="ARBA00009621"/>
    </source>
</evidence>
<reference evidence="8" key="1">
    <citation type="journal article" date="2014" name="PLoS ONE">
        <title>The genome and linkage map of the northern pike (Esox lucius): conserved synteny revealed between the salmonid sister group and the Neoteleostei.</title>
        <authorList>
            <person name="Rondeau E.B."/>
            <person name="Minkley D.R."/>
            <person name="Leong J.S."/>
            <person name="Messmer A.M."/>
            <person name="Jantzen J.R."/>
            <person name="von Schalburg K.R."/>
            <person name="Lemon C."/>
            <person name="Bird N.H."/>
            <person name="Koop B.F."/>
        </authorList>
    </citation>
    <scope>NUCLEOTIDE SEQUENCE</scope>
</reference>
<feature type="domain" description="RRM" evidence="6">
    <location>
        <begin position="144"/>
        <end position="224"/>
    </location>
</feature>
<dbReference type="PROSITE" id="PS50102">
    <property type="entry name" value="RRM"/>
    <property type="match status" value="2"/>
</dbReference>
<evidence type="ECO:0000256" key="3">
    <source>
        <dbReference type="ARBA" id="ARBA00022884"/>
    </source>
</evidence>
<evidence type="ECO:0000259" key="6">
    <source>
        <dbReference type="PROSITE" id="PS50102"/>
    </source>
</evidence>
<dbReference type="InterPro" id="IPR035979">
    <property type="entry name" value="RBD_domain_sf"/>
</dbReference>
<dbReference type="GO" id="GO:0003723">
    <property type="term" value="F:RNA binding"/>
    <property type="evidence" value="ECO:0007669"/>
    <property type="project" value="UniProtKB-UniRule"/>
</dbReference>
<organism evidence="7 8">
    <name type="scientific">Esox lucius</name>
    <name type="common">Northern pike</name>
    <dbReference type="NCBI Taxonomy" id="8010"/>
    <lineage>
        <taxon>Eukaryota</taxon>
        <taxon>Metazoa</taxon>
        <taxon>Chordata</taxon>
        <taxon>Craniata</taxon>
        <taxon>Vertebrata</taxon>
        <taxon>Euteleostomi</taxon>
        <taxon>Actinopterygii</taxon>
        <taxon>Neopterygii</taxon>
        <taxon>Teleostei</taxon>
        <taxon>Protacanthopterygii</taxon>
        <taxon>Esociformes</taxon>
        <taxon>Esocidae</taxon>
        <taxon>Esox</taxon>
    </lineage>
</organism>
<comment type="similarity">
    <text evidence="1">Belongs to the CELF/BRUNOL family.</text>
</comment>